<dbReference type="InterPro" id="IPR011444">
    <property type="entry name" value="DUF1549"/>
</dbReference>
<evidence type="ECO:0008006" key="5">
    <source>
        <dbReference type="Google" id="ProtNLM"/>
    </source>
</evidence>
<protein>
    <recommendedName>
        <fullName evidence="5">Planctomycete cytochrome C</fullName>
    </recommendedName>
</protein>
<organism evidence="3 4">
    <name type="scientific">Aquisphaera giovannonii</name>
    <dbReference type="NCBI Taxonomy" id="406548"/>
    <lineage>
        <taxon>Bacteria</taxon>
        <taxon>Pseudomonadati</taxon>
        <taxon>Planctomycetota</taxon>
        <taxon>Planctomycetia</taxon>
        <taxon>Isosphaerales</taxon>
        <taxon>Isosphaeraceae</taxon>
        <taxon>Aquisphaera</taxon>
    </lineage>
</organism>
<dbReference type="Proteomes" id="UP000324233">
    <property type="component" value="Chromosome"/>
</dbReference>
<accession>A0A5B9W7A0</accession>
<evidence type="ECO:0000313" key="3">
    <source>
        <dbReference type="EMBL" id="QEH36009.1"/>
    </source>
</evidence>
<dbReference type="PANTHER" id="PTHR35889:SF3">
    <property type="entry name" value="F-BOX DOMAIN-CONTAINING PROTEIN"/>
    <property type="match status" value="1"/>
</dbReference>
<evidence type="ECO:0000259" key="2">
    <source>
        <dbReference type="Pfam" id="PF07587"/>
    </source>
</evidence>
<keyword evidence="4" id="KW-1185">Reference proteome</keyword>
<dbReference type="PANTHER" id="PTHR35889">
    <property type="entry name" value="CYCLOINULO-OLIGOSACCHARIDE FRUCTANOTRANSFERASE-RELATED"/>
    <property type="match status" value="1"/>
</dbReference>
<feature type="domain" description="DUF1553" evidence="2">
    <location>
        <begin position="446"/>
        <end position="704"/>
    </location>
</feature>
<sequence length="727" mass="80072">MGVAGKPTMMPVRGPFTGLLLVLVALLGGEASADDPGHWAFTPPRRPPVPVVRSTARVRNPIDAFVVKKLEEAGLEPAPEADRATLVRRLSFDLTGLPPSLELQDRYLNDPAPDAYERLVDRLLASPQYGERWAQHWLDLARYADTDGFEFDQARPDAWRYRDWVVNALNRDMPYDRFLRLQTAGDEVAPGDPDAFIATGFNRCYPDMVDLNDQGLRRQNALNDITETTGLVFLGLTIGCARCHDHKSDPISQADFYRLQAFFSPARFRDDYPIASPSARAGHEARVKAWEEATADAQAAILRLEAPVRAALAPGDPPGLTDEAAAAIRKPEAERSPAEVRLAYEAVTKDGRIKPEVLAAALGPVRVASRRALLAELGRLKAAAPPPLPKARGLDEAGPDAPPTFFLRRGEFSAKGDEVHPGFPEALRSAADASPAIVPMPRSTGRRKALAEWLTRADHPLTGRVLVNRLWQHHFGRGLVATPSDFGTMGEEPSHPELLDWLACELVARGWSLKAMHRLMVTSATYRQSSRASAAALAADPDNTLLWRHGRLRLDGEAIRDALLAVSGRLNPALGGPPVFPELPDELTKLSNKGAVWPVSDRRLDRDRRSLYVFIRRNLRYPFFEAFDRPDTNASCPRRPTTTIAPQALTLLNSRLANDAAHALAARIASTAGADRDAQVELAYRITVSREPDADERRTARSFLAHGGTFRHFCLALLNANEFLYVE</sequence>
<name>A0A5B9W7A0_9BACT</name>
<dbReference type="Pfam" id="PF07587">
    <property type="entry name" value="PSD1"/>
    <property type="match status" value="1"/>
</dbReference>
<reference evidence="3 4" key="1">
    <citation type="submission" date="2019-08" db="EMBL/GenBank/DDBJ databases">
        <title>Deep-cultivation of Planctomycetes and their phenomic and genomic characterization uncovers novel biology.</title>
        <authorList>
            <person name="Wiegand S."/>
            <person name="Jogler M."/>
            <person name="Boedeker C."/>
            <person name="Pinto D."/>
            <person name="Vollmers J."/>
            <person name="Rivas-Marin E."/>
            <person name="Kohn T."/>
            <person name="Peeters S.H."/>
            <person name="Heuer A."/>
            <person name="Rast P."/>
            <person name="Oberbeckmann S."/>
            <person name="Bunk B."/>
            <person name="Jeske O."/>
            <person name="Meyerdierks A."/>
            <person name="Storesund J.E."/>
            <person name="Kallscheuer N."/>
            <person name="Luecker S."/>
            <person name="Lage O.M."/>
            <person name="Pohl T."/>
            <person name="Merkel B.J."/>
            <person name="Hornburger P."/>
            <person name="Mueller R.-W."/>
            <person name="Bruemmer F."/>
            <person name="Labrenz M."/>
            <person name="Spormann A.M."/>
            <person name="Op den Camp H."/>
            <person name="Overmann J."/>
            <person name="Amann R."/>
            <person name="Jetten M.S.M."/>
            <person name="Mascher T."/>
            <person name="Medema M.H."/>
            <person name="Devos D.P."/>
            <person name="Kaster A.-K."/>
            <person name="Ovreas L."/>
            <person name="Rohde M."/>
            <person name="Galperin M.Y."/>
            <person name="Jogler C."/>
        </authorList>
    </citation>
    <scope>NUCLEOTIDE SEQUENCE [LARGE SCALE GENOMIC DNA]</scope>
    <source>
        <strain evidence="3 4">OJF2</strain>
    </source>
</reference>
<gene>
    <name evidence="3" type="ORF">OJF2_45670</name>
</gene>
<dbReference type="InterPro" id="IPR022655">
    <property type="entry name" value="DUF1553"/>
</dbReference>
<dbReference type="Pfam" id="PF07583">
    <property type="entry name" value="PSCyt2"/>
    <property type="match status" value="1"/>
</dbReference>
<dbReference type="KEGG" id="agv:OJF2_45670"/>
<evidence type="ECO:0000259" key="1">
    <source>
        <dbReference type="Pfam" id="PF07583"/>
    </source>
</evidence>
<feature type="domain" description="DUF1549" evidence="1">
    <location>
        <begin position="61"/>
        <end position="266"/>
    </location>
</feature>
<dbReference type="AlphaFoldDB" id="A0A5B9W7A0"/>
<evidence type="ECO:0000313" key="4">
    <source>
        <dbReference type="Proteomes" id="UP000324233"/>
    </source>
</evidence>
<dbReference type="EMBL" id="CP042997">
    <property type="protein sequence ID" value="QEH36009.1"/>
    <property type="molecule type" value="Genomic_DNA"/>
</dbReference>
<proteinExistence type="predicted"/>